<dbReference type="GeneID" id="68860447"/>
<sequence length="367" mass="40387">MSSSLTLDVHASVRTLPSGWDTVVSNSPLGSVFARTEWLRAIERGTDLTPRHVVVLRDGTPIGLCPNFVSEIALPIPVPSAVAPRELVSIEPGFGGPILTGEYGATLDRLLEGVRTAATGGVWGHRIRTLSPAAVQYADLLDARGYVPSVLTCQLLVDLTRPIDAVFDAWSKERRRTARKARDAGMTVAQVEPSATEREAFYDAYAAMIDRVDGVRYPPAFFEALHETMGERIVLFRADIDDDPVGWHFYVRDEERGSLHHFFSGLREEHFGHHPSSRLHEAAMEWASDAGFGTYNFGESNAAVTDGGFRYKSQYGGDVLPVVTWERGIARGRWAVYRAARRLYRTAGARAARQTDATSRTTGGDQP</sequence>
<dbReference type="Proteomes" id="UP000663305">
    <property type="component" value="Chromosome"/>
</dbReference>
<feature type="domain" description="BioF2-like acetyltransferase" evidence="1">
    <location>
        <begin position="174"/>
        <end position="312"/>
    </location>
</feature>
<dbReference type="InterPro" id="IPR038740">
    <property type="entry name" value="BioF2-like_GNAT_dom"/>
</dbReference>
<keyword evidence="2" id="KW-0808">Transferase</keyword>
<evidence type="ECO:0000313" key="2">
    <source>
        <dbReference type="EMBL" id="QSG11351.1"/>
    </source>
</evidence>
<dbReference type="Pfam" id="PF13480">
    <property type="entry name" value="Acetyltransf_6"/>
    <property type="match status" value="1"/>
</dbReference>
<organism evidence="2 3">
    <name type="scientific">Halapricum desulfuricans</name>
    <dbReference type="NCBI Taxonomy" id="2841257"/>
    <lineage>
        <taxon>Archaea</taxon>
        <taxon>Methanobacteriati</taxon>
        <taxon>Methanobacteriota</taxon>
        <taxon>Stenosarchaea group</taxon>
        <taxon>Halobacteria</taxon>
        <taxon>Halobacteriales</taxon>
        <taxon>Haloarculaceae</taxon>
        <taxon>Halapricum</taxon>
    </lineage>
</organism>
<evidence type="ECO:0000259" key="1">
    <source>
        <dbReference type="Pfam" id="PF13480"/>
    </source>
</evidence>
<dbReference type="RefSeq" id="WP_229125876.1">
    <property type="nucleotide sequence ID" value="NZ_CP064789.1"/>
</dbReference>
<dbReference type="AlphaFoldDB" id="A0A897NG80"/>
<dbReference type="PANTHER" id="PTHR36174:SF1">
    <property type="entry name" value="LIPID II:GLYCINE GLYCYLTRANSFERASE"/>
    <property type="match status" value="1"/>
</dbReference>
<dbReference type="InterPro" id="IPR016181">
    <property type="entry name" value="Acyl_CoA_acyltransferase"/>
</dbReference>
<gene>
    <name evidence="2" type="primary">fem2</name>
    <name evidence="2" type="ORF">HSBGL_0921</name>
</gene>
<protein>
    <submittedName>
        <fullName evidence="2">Peptidoglycan interpeptide bridge formation enzyme, contains acetyltransferase domain of GNAT superfamily</fullName>
    </submittedName>
</protein>
<dbReference type="SUPFAM" id="SSF55729">
    <property type="entry name" value="Acyl-CoA N-acyltransferases (Nat)"/>
    <property type="match status" value="1"/>
</dbReference>
<dbReference type="InterPro" id="IPR050644">
    <property type="entry name" value="PG_Glycine_Bridge_Synth"/>
</dbReference>
<dbReference type="EMBL" id="CP064789">
    <property type="protein sequence ID" value="QSG11351.1"/>
    <property type="molecule type" value="Genomic_DNA"/>
</dbReference>
<accession>A0A897NG80</accession>
<dbReference type="Gene3D" id="3.40.630.30">
    <property type="match status" value="1"/>
</dbReference>
<proteinExistence type="predicted"/>
<dbReference type="PANTHER" id="PTHR36174">
    <property type="entry name" value="LIPID II:GLYCINE GLYCYLTRANSFERASE"/>
    <property type="match status" value="1"/>
</dbReference>
<dbReference type="GO" id="GO:0016740">
    <property type="term" value="F:transferase activity"/>
    <property type="evidence" value="ECO:0007669"/>
    <property type="project" value="UniProtKB-KW"/>
</dbReference>
<reference evidence="2" key="1">
    <citation type="submission" date="2020-11" db="EMBL/GenBank/DDBJ databases">
        <title>Carbohydrate-dependent, anaerobic sulfur respiration: A novel catabolism in halophilic archaea.</title>
        <authorList>
            <person name="Sorokin D.Y."/>
            <person name="Messina E."/>
            <person name="Smedile F."/>
            <person name="La Cono V."/>
            <person name="Hallsworth J.E."/>
            <person name="Yakimov M.M."/>
        </authorList>
    </citation>
    <scope>NUCLEOTIDE SEQUENCE</scope>
    <source>
        <strain evidence="2">HSR-Bgl</strain>
    </source>
</reference>
<evidence type="ECO:0000313" key="3">
    <source>
        <dbReference type="Proteomes" id="UP000663305"/>
    </source>
</evidence>
<name>A0A897NG80_9EURY</name>